<accession>A0A074JXN0</accession>
<keyword evidence="3" id="KW-1185">Reference proteome</keyword>
<sequence length="252" mass="28120">MAIQTIKVTAEIAEILAENLVEYNQAQKKSPIKAGTEITVDDGAPFEAFTRHPNKRIISAGAFTHIVDAENNFFMFKTGRYCSIARGTRIVNGHHPIHSVTTNPFHYGEYYKENLPPELRYTGPVETFTRSYGRGKIGNDVWLGAYCIIRSGVSIGDGAVVASGSVIMKDVPPYTIVGGNPAKKIRPRFPQEITDRLIDLKWWQYCPSGFRDLDMFDVCGFLDSMDQRKAANELKAFTPTTMKFMNGSLVVV</sequence>
<dbReference type="RefSeq" id="WP_051697011.1">
    <property type="nucleotide sequence ID" value="NZ_AUNB01000009.1"/>
</dbReference>
<dbReference type="AlphaFoldDB" id="A0A074JXN0"/>
<proteinExistence type="inferred from homology"/>
<dbReference type="PANTHER" id="PTHR43300:SF11">
    <property type="entry name" value="ACETYLTRANSFERASE RV3034C-RELATED"/>
    <property type="match status" value="1"/>
</dbReference>
<dbReference type="CDD" id="cd03349">
    <property type="entry name" value="LbH_XAT"/>
    <property type="match status" value="1"/>
</dbReference>
<reference evidence="2 3" key="1">
    <citation type="journal article" date="2015" name="Antonie Van Leeuwenhoek">
        <title>Thioclava indica sp. nov., isolated from surface seawater of the Indian Ocean.</title>
        <authorList>
            <person name="Liu Y."/>
            <person name="Lai Q."/>
            <person name="Du J."/>
            <person name="Xu H."/>
            <person name="Jiang L."/>
            <person name="Shao Z."/>
        </authorList>
    </citation>
    <scope>NUCLEOTIDE SEQUENCE [LARGE SCALE GENOMIC DNA]</scope>
    <source>
        <strain evidence="2 3">DT23-4</strain>
    </source>
</reference>
<organism evidence="2 3">
    <name type="scientific">Thioclava indica</name>
    <dbReference type="NCBI Taxonomy" id="1353528"/>
    <lineage>
        <taxon>Bacteria</taxon>
        <taxon>Pseudomonadati</taxon>
        <taxon>Pseudomonadota</taxon>
        <taxon>Alphaproteobacteria</taxon>
        <taxon>Rhodobacterales</taxon>
        <taxon>Paracoccaceae</taxon>
        <taxon>Thioclava</taxon>
    </lineage>
</organism>
<dbReference type="InterPro" id="IPR050179">
    <property type="entry name" value="Trans_hexapeptide_repeat"/>
</dbReference>
<evidence type="ECO:0008006" key="4">
    <source>
        <dbReference type="Google" id="ProtNLM"/>
    </source>
</evidence>
<name>A0A074JXN0_9RHOB</name>
<dbReference type="PANTHER" id="PTHR43300">
    <property type="entry name" value="ACETYLTRANSFERASE"/>
    <property type="match status" value="1"/>
</dbReference>
<comment type="similarity">
    <text evidence="1">Belongs to the transferase hexapeptide repeat family.</text>
</comment>
<dbReference type="EMBL" id="AUNB01000009">
    <property type="protein sequence ID" value="KEO61239.1"/>
    <property type="molecule type" value="Genomic_DNA"/>
</dbReference>
<gene>
    <name evidence="2" type="ORF">DT23_10075</name>
</gene>
<evidence type="ECO:0000256" key="1">
    <source>
        <dbReference type="ARBA" id="ARBA00007274"/>
    </source>
</evidence>
<evidence type="ECO:0000313" key="2">
    <source>
        <dbReference type="EMBL" id="KEO61239.1"/>
    </source>
</evidence>
<dbReference type="STRING" id="1353528.DT23_10075"/>
<dbReference type="Pfam" id="PF00132">
    <property type="entry name" value="Hexapep"/>
    <property type="match status" value="1"/>
</dbReference>
<comment type="caution">
    <text evidence="2">The sequence shown here is derived from an EMBL/GenBank/DDBJ whole genome shotgun (WGS) entry which is preliminary data.</text>
</comment>
<dbReference type="Gene3D" id="2.160.10.10">
    <property type="entry name" value="Hexapeptide repeat proteins"/>
    <property type="match status" value="1"/>
</dbReference>
<dbReference type="eggNOG" id="COG0110">
    <property type="taxonomic scope" value="Bacteria"/>
</dbReference>
<evidence type="ECO:0000313" key="3">
    <source>
        <dbReference type="Proteomes" id="UP000027471"/>
    </source>
</evidence>
<protein>
    <recommendedName>
        <fullName evidence="4">Acetyltransferase</fullName>
    </recommendedName>
</protein>
<dbReference type="SUPFAM" id="SSF51161">
    <property type="entry name" value="Trimeric LpxA-like enzymes"/>
    <property type="match status" value="1"/>
</dbReference>
<dbReference type="Proteomes" id="UP000027471">
    <property type="component" value="Unassembled WGS sequence"/>
</dbReference>
<dbReference type="InterPro" id="IPR001451">
    <property type="entry name" value="Hexapep"/>
</dbReference>
<dbReference type="InterPro" id="IPR011004">
    <property type="entry name" value="Trimer_LpxA-like_sf"/>
</dbReference>